<feature type="compositionally biased region" description="Low complexity" evidence="1">
    <location>
        <begin position="121"/>
        <end position="133"/>
    </location>
</feature>
<keyword evidence="3" id="KW-1185">Reference proteome</keyword>
<comment type="caution">
    <text evidence="2">The sequence shown here is derived from an EMBL/GenBank/DDBJ whole genome shotgun (WGS) entry which is preliminary data.</text>
</comment>
<sequence length="161" mass="17396">MSCCDLRVGAGWIHWNRGLGRVGLTPPVLRLRNSRTGLASRELPHGSGLGRLPPPPPVVATPPACPALLHNSFRSRSTGDRTGYKSSGGGRSFPPASILVSRPRRPPSPTTSAAVGSSVERCSASRRSSPWSRTRLRRWRSRQQLSLAQGAGRLWGNKCNK</sequence>
<proteinExistence type="predicted"/>
<evidence type="ECO:0000256" key="1">
    <source>
        <dbReference type="SAM" id="MobiDB-lite"/>
    </source>
</evidence>
<dbReference type="EMBL" id="CM029038">
    <property type="protein sequence ID" value="KAG2652241.1"/>
    <property type="molecule type" value="Genomic_DNA"/>
</dbReference>
<evidence type="ECO:0000313" key="2">
    <source>
        <dbReference type="EMBL" id="KAG2652241.1"/>
    </source>
</evidence>
<gene>
    <name evidence="2" type="ORF">PVAP13_1NG339419</name>
</gene>
<accession>A0A8T0WRS9</accession>
<name>A0A8T0WRS9_PANVG</name>
<feature type="region of interest" description="Disordered" evidence="1">
    <location>
        <begin position="69"/>
        <end position="135"/>
    </location>
</feature>
<evidence type="ECO:0000313" key="3">
    <source>
        <dbReference type="Proteomes" id="UP000823388"/>
    </source>
</evidence>
<dbReference type="Proteomes" id="UP000823388">
    <property type="component" value="Chromosome 1N"/>
</dbReference>
<dbReference type="AlphaFoldDB" id="A0A8T0WRS9"/>
<reference evidence="2 3" key="1">
    <citation type="submission" date="2020-05" db="EMBL/GenBank/DDBJ databases">
        <title>WGS assembly of Panicum virgatum.</title>
        <authorList>
            <person name="Lovell J.T."/>
            <person name="Jenkins J."/>
            <person name="Shu S."/>
            <person name="Juenger T.E."/>
            <person name="Schmutz J."/>
        </authorList>
    </citation>
    <scope>NUCLEOTIDE SEQUENCE [LARGE SCALE GENOMIC DNA]</scope>
    <source>
        <strain evidence="3">cv. AP13</strain>
    </source>
</reference>
<protein>
    <submittedName>
        <fullName evidence="2">Uncharacterized protein</fullName>
    </submittedName>
</protein>
<organism evidence="2 3">
    <name type="scientific">Panicum virgatum</name>
    <name type="common">Blackwell switchgrass</name>
    <dbReference type="NCBI Taxonomy" id="38727"/>
    <lineage>
        <taxon>Eukaryota</taxon>
        <taxon>Viridiplantae</taxon>
        <taxon>Streptophyta</taxon>
        <taxon>Embryophyta</taxon>
        <taxon>Tracheophyta</taxon>
        <taxon>Spermatophyta</taxon>
        <taxon>Magnoliopsida</taxon>
        <taxon>Liliopsida</taxon>
        <taxon>Poales</taxon>
        <taxon>Poaceae</taxon>
        <taxon>PACMAD clade</taxon>
        <taxon>Panicoideae</taxon>
        <taxon>Panicodae</taxon>
        <taxon>Paniceae</taxon>
        <taxon>Panicinae</taxon>
        <taxon>Panicum</taxon>
        <taxon>Panicum sect. Hiantes</taxon>
    </lineage>
</organism>